<reference evidence="2" key="1">
    <citation type="submission" date="2017-02" db="EMBL/GenBank/DDBJ databases">
        <authorList>
            <person name="Varghese N."/>
            <person name="Submissions S."/>
        </authorList>
    </citation>
    <scope>NUCLEOTIDE SEQUENCE [LARGE SCALE GENOMIC DNA]</scope>
    <source>
        <strain evidence="2">UM2</strain>
    </source>
</reference>
<dbReference type="OrthoDB" id="9763101at2"/>
<name>A0A1T5A3H2_9SPHN</name>
<evidence type="ECO:0008006" key="3">
    <source>
        <dbReference type="Google" id="ProtNLM"/>
    </source>
</evidence>
<accession>A0A1T5A3H2</accession>
<dbReference type="Gene3D" id="3.20.20.150">
    <property type="entry name" value="Divalent-metal-dependent TIM barrel enzymes"/>
    <property type="match status" value="1"/>
</dbReference>
<dbReference type="STRING" id="439228.SAMN06295920_101517"/>
<sequence>MTACDANRVADRDIWRRPAPLGVGLPYLPDLDAALYTSGLIDFVEITPDILCRPRYGAPGMVLDMGLLETARDVCGGLPIVVHGVELSIGSAGRWNDHYVAMLETFQQEWPFAWHSEHLHFQTIDMDDGCGERDIGVPLPLPFTQAAAATVANRTRRLNAAFGVPFLLENGAHYLGRLPRSDGIRDEAHFLNRIAETGDCGFLLDLHNLHCNAVNNGDDAAGLIDALRLDRVGEIHIAGGRWSDGFRLDSHDGRTPQPVWALLDDVLPRCPHVGGVVFEIMADHARRLGPAAIVEELGRLRAIWTRHKAVAKADPCLA</sequence>
<dbReference type="SUPFAM" id="SSF51658">
    <property type="entry name" value="Xylose isomerase-like"/>
    <property type="match status" value="1"/>
</dbReference>
<dbReference type="InterPro" id="IPR036237">
    <property type="entry name" value="Xyl_isomerase-like_sf"/>
</dbReference>
<dbReference type="EMBL" id="FUYM01000001">
    <property type="protein sequence ID" value="SKB29287.1"/>
    <property type="molecule type" value="Genomic_DNA"/>
</dbReference>
<proteinExistence type="predicted"/>
<dbReference type="AlphaFoldDB" id="A0A1T5A3H2"/>
<dbReference type="Proteomes" id="UP000189818">
    <property type="component" value="Unassembled WGS sequence"/>
</dbReference>
<dbReference type="PANTHER" id="PTHR42194:SF1">
    <property type="entry name" value="UPF0276 PROTEIN HI_1600"/>
    <property type="match status" value="1"/>
</dbReference>
<protein>
    <recommendedName>
        <fullName evidence="3">DUF692 domain-containing protein</fullName>
    </recommendedName>
</protein>
<evidence type="ECO:0000313" key="1">
    <source>
        <dbReference type="EMBL" id="SKB29287.1"/>
    </source>
</evidence>
<dbReference type="InterPro" id="IPR007801">
    <property type="entry name" value="MbnB/TglH/ChrH"/>
</dbReference>
<dbReference type="RefSeq" id="WP_079646449.1">
    <property type="nucleotide sequence ID" value="NZ_FUYM01000001.1"/>
</dbReference>
<organism evidence="1 2">
    <name type="scientific">Rhizorhabdus histidinilytica</name>
    <dbReference type="NCBI Taxonomy" id="439228"/>
    <lineage>
        <taxon>Bacteria</taxon>
        <taxon>Pseudomonadati</taxon>
        <taxon>Pseudomonadota</taxon>
        <taxon>Alphaproteobacteria</taxon>
        <taxon>Sphingomonadales</taxon>
        <taxon>Sphingomonadaceae</taxon>
        <taxon>Rhizorhabdus</taxon>
    </lineage>
</organism>
<keyword evidence="2" id="KW-1185">Reference proteome</keyword>
<dbReference type="Pfam" id="PF05114">
    <property type="entry name" value="MbnB_TglH_ChrH"/>
    <property type="match status" value="1"/>
</dbReference>
<gene>
    <name evidence="1" type="ORF">SAMN06295920_101517</name>
</gene>
<evidence type="ECO:0000313" key="2">
    <source>
        <dbReference type="Proteomes" id="UP000189818"/>
    </source>
</evidence>
<dbReference type="PANTHER" id="PTHR42194">
    <property type="entry name" value="UPF0276 PROTEIN HI_1600"/>
    <property type="match status" value="1"/>
</dbReference>